<feature type="compositionally biased region" description="Basic and acidic residues" evidence="2">
    <location>
        <begin position="397"/>
        <end position="408"/>
    </location>
</feature>
<evidence type="ECO:0000313" key="4">
    <source>
        <dbReference type="EMBL" id="RMX55658.1"/>
    </source>
</evidence>
<dbReference type="OrthoDB" id="339151at2759"/>
<dbReference type="AlphaFoldDB" id="A0A3M6UQL8"/>
<dbReference type="SUPFAM" id="SSF54928">
    <property type="entry name" value="RNA-binding domain, RBD"/>
    <property type="match status" value="1"/>
</dbReference>
<dbReference type="GO" id="GO:1990904">
    <property type="term" value="C:ribonucleoprotein complex"/>
    <property type="evidence" value="ECO:0007669"/>
    <property type="project" value="TreeGrafter"/>
</dbReference>
<dbReference type="CDD" id="cd00780">
    <property type="entry name" value="NTF2"/>
    <property type="match status" value="1"/>
</dbReference>
<gene>
    <name evidence="4" type="ORF">pdam_00001712</name>
</gene>
<protein>
    <recommendedName>
        <fullName evidence="3">NTF2 domain-containing protein</fullName>
    </recommendedName>
</protein>
<dbReference type="GO" id="GO:0005829">
    <property type="term" value="C:cytosol"/>
    <property type="evidence" value="ECO:0007669"/>
    <property type="project" value="TreeGrafter"/>
</dbReference>
<evidence type="ECO:0000313" key="5">
    <source>
        <dbReference type="Proteomes" id="UP000275408"/>
    </source>
</evidence>
<feature type="domain" description="NTF2" evidence="3">
    <location>
        <begin position="10"/>
        <end position="130"/>
    </location>
</feature>
<feature type="compositionally biased region" description="Gly residues" evidence="2">
    <location>
        <begin position="412"/>
        <end position="459"/>
    </location>
</feature>
<evidence type="ECO:0000256" key="2">
    <source>
        <dbReference type="SAM" id="MobiDB-lite"/>
    </source>
</evidence>
<dbReference type="PANTHER" id="PTHR10693">
    <property type="entry name" value="RAS GTPASE-ACTIVATING PROTEIN-BINDING PROTEIN"/>
    <property type="match status" value="1"/>
</dbReference>
<dbReference type="InterPro" id="IPR035979">
    <property type="entry name" value="RBD_domain_sf"/>
</dbReference>
<dbReference type="GO" id="GO:0003729">
    <property type="term" value="F:mRNA binding"/>
    <property type="evidence" value="ECO:0007669"/>
    <property type="project" value="TreeGrafter"/>
</dbReference>
<name>A0A3M6UQL8_POCDA</name>
<dbReference type="FunFam" id="3.10.450.50:FF:000015">
    <property type="entry name" value="Ras GTPase-activating protein-binding protein 2"/>
    <property type="match status" value="1"/>
</dbReference>
<dbReference type="STRING" id="46731.A0A3M6UQL8"/>
<comment type="caution">
    <text evidence="4">The sequence shown here is derived from an EMBL/GenBank/DDBJ whole genome shotgun (WGS) entry which is preliminary data.</text>
</comment>
<keyword evidence="1" id="KW-0694">RNA-binding</keyword>
<feature type="compositionally biased region" description="Low complexity" evidence="2">
    <location>
        <begin position="310"/>
        <end position="336"/>
    </location>
</feature>
<feature type="compositionally biased region" description="Acidic residues" evidence="2">
    <location>
        <begin position="134"/>
        <end position="156"/>
    </location>
</feature>
<dbReference type="PANTHER" id="PTHR10693:SF20">
    <property type="entry name" value="AT27578P"/>
    <property type="match status" value="1"/>
</dbReference>
<evidence type="ECO:0000259" key="3">
    <source>
        <dbReference type="PROSITE" id="PS50177"/>
    </source>
</evidence>
<evidence type="ECO:0000256" key="1">
    <source>
        <dbReference type="ARBA" id="ARBA00022884"/>
    </source>
</evidence>
<dbReference type="EMBL" id="RCHS01001028">
    <property type="protein sequence ID" value="RMX55658.1"/>
    <property type="molecule type" value="Genomic_DNA"/>
</dbReference>
<dbReference type="InterPro" id="IPR039539">
    <property type="entry name" value="Ras_GTPase_bind_prot"/>
</dbReference>
<dbReference type="PROSITE" id="PS50177">
    <property type="entry name" value="NTF2_DOMAIN"/>
    <property type="match status" value="1"/>
</dbReference>
<dbReference type="Proteomes" id="UP000275408">
    <property type="component" value="Unassembled WGS sequence"/>
</dbReference>
<feature type="region of interest" description="Disordered" evidence="2">
    <location>
        <begin position="394"/>
        <end position="499"/>
    </location>
</feature>
<dbReference type="SUPFAM" id="SSF54427">
    <property type="entry name" value="NTF2-like"/>
    <property type="match status" value="1"/>
</dbReference>
<feature type="compositionally biased region" description="Acidic residues" evidence="2">
    <location>
        <begin position="262"/>
        <end position="278"/>
    </location>
</feature>
<feature type="compositionally biased region" description="Gly residues" evidence="2">
    <location>
        <begin position="466"/>
        <end position="485"/>
    </location>
</feature>
<reference evidence="4 5" key="1">
    <citation type="journal article" date="2018" name="Sci. Rep.">
        <title>Comparative analysis of the Pocillopora damicornis genome highlights role of immune system in coral evolution.</title>
        <authorList>
            <person name="Cunning R."/>
            <person name="Bay R.A."/>
            <person name="Gillette P."/>
            <person name="Baker A.C."/>
            <person name="Traylor-Knowles N."/>
        </authorList>
    </citation>
    <scope>NUCLEOTIDE SEQUENCE [LARGE SCALE GENOMIC DNA]</scope>
    <source>
        <strain evidence="4">RSMAS</strain>
        <tissue evidence="4">Whole animal</tissue>
    </source>
</reference>
<organism evidence="4 5">
    <name type="scientific">Pocillopora damicornis</name>
    <name type="common">Cauliflower coral</name>
    <name type="synonym">Millepora damicornis</name>
    <dbReference type="NCBI Taxonomy" id="46731"/>
    <lineage>
        <taxon>Eukaryota</taxon>
        <taxon>Metazoa</taxon>
        <taxon>Cnidaria</taxon>
        <taxon>Anthozoa</taxon>
        <taxon>Hexacorallia</taxon>
        <taxon>Scleractinia</taxon>
        <taxon>Astrocoeniina</taxon>
        <taxon>Pocilloporidae</taxon>
        <taxon>Pocillopora</taxon>
    </lineage>
</organism>
<dbReference type="InterPro" id="IPR032710">
    <property type="entry name" value="NTF2-like_dom_sf"/>
</dbReference>
<accession>A0A3M6UQL8</accession>
<feature type="region of interest" description="Disordered" evidence="2">
    <location>
        <begin position="134"/>
        <end position="364"/>
    </location>
</feature>
<dbReference type="InterPro" id="IPR002075">
    <property type="entry name" value="NTF2_dom"/>
</dbReference>
<feature type="compositionally biased region" description="Pro residues" evidence="2">
    <location>
        <begin position="337"/>
        <end position="351"/>
    </location>
</feature>
<dbReference type="Pfam" id="PF02136">
    <property type="entry name" value="NTF2"/>
    <property type="match status" value="1"/>
</dbReference>
<dbReference type="Gene3D" id="3.10.450.50">
    <property type="match status" value="1"/>
</dbReference>
<feature type="compositionally biased region" description="Polar residues" evidence="2">
    <location>
        <begin position="160"/>
        <end position="177"/>
    </location>
</feature>
<dbReference type="InterPro" id="IPR018222">
    <property type="entry name" value="Nuclear_transport_factor_2_euk"/>
</dbReference>
<sequence length="499" mass="53044">MVTVPSPQCVGREFVRQYYTLLNQEPVQIHRFYTKQSWFLHGRAENGLNEPPVVGQEAIYNKIKELNFNDCHTKIRQVDSHSTVGGGVVVQVSGELSNHGQPMRRFMQTFVLAPGEGPRKYYVHNDIFRYQDEVFSEETSDEPADGTVDSEGEEDVPQPGQVSNNVNSYSQPNQEQDVPQDKANDNLHYTDQGQTNGPGGLLNQDPLLNDNVGDEESSELQEVVIDKQPQIPHLEPVKETPGIQPLEEKEPLSADGHLNDAPYDEEPEEAEEEEEELEGPGSETEAPLEDISGEPAESVPEKPKTWAALAASRTPPAQSSSAPSTNSRPARQAQQPLPQPVLQPPPRPQPAPSRSSKDAQYGTILEIRLNPKNFGFVIFNSSEPVEQILINRPIKIGSHEINIEEKKPSGSVGRGGGGGGGGGGGANRPRGSSGGGARGNSRGGASGGGGQAGRGGSGGSRANNRGGFGTGGGAASAGSGSSGRAGGRRDSGGRGGKYK</sequence>
<proteinExistence type="predicted"/>
<keyword evidence="5" id="KW-1185">Reference proteome</keyword>